<name>A0ABR0PEC1_GOSAR</name>
<feature type="compositionally biased region" description="Basic and acidic residues" evidence="1">
    <location>
        <begin position="105"/>
        <end position="128"/>
    </location>
</feature>
<feature type="compositionally biased region" description="Basic and acidic residues" evidence="1">
    <location>
        <begin position="70"/>
        <end position="81"/>
    </location>
</feature>
<dbReference type="EMBL" id="JARKNE010000007">
    <property type="protein sequence ID" value="KAK5819505.1"/>
    <property type="molecule type" value="Genomic_DNA"/>
</dbReference>
<reference evidence="2 3" key="1">
    <citation type="submission" date="2023-03" db="EMBL/GenBank/DDBJ databases">
        <title>WGS of Gossypium arboreum.</title>
        <authorList>
            <person name="Yu D."/>
        </authorList>
    </citation>
    <scope>NUCLEOTIDE SEQUENCE [LARGE SCALE GENOMIC DNA]</scope>
    <source>
        <tissue evidence="2">Leaf</tissue>
    </source>
</reference>
<evidence type="ECO:0000313" key="2">
    <source>
        <dbReference type="EMBL" id="KAK5819505.1"/>
    </source>
</evidence>
<organism evidence="2 3">
    <name type="scientific">Gossypium arboreum</name>
    <name type="common">Tree cotton</name>
    <name type="synonym">Gossypium nanking</name>
    <dbReference type="NCBI Taxonomy" id="29729"/>
    <lineage>
        <taxon>Eukaryota</taxon>
        <taxon>Viridiplantae</taxon>
        <taxon>Streptophyta</taxon>
        <taxon>Embryophyta</taxon>
        <taxon>Tracheophyta</taxon>
        <taxon>Spermatophyta</taxon>
        <taxon>Magnoliopsida</taxon>
        <taxon>eudicotyledons</taxon>
        <taxon>Gunneridae</taxon>
        <taxon>Pentapetalae</taxon>
        <taxon>rosids</taxon>
        <taxon>malvids</taxon>
        <taxon>Malvales</taxon>
        <taxon>Malvaceae</taxon>
        <taxon>Malvoideae</taxon>
        <taxon>Gossypium</taxon>
    </lineage>
</organism>
<accession>A0ABR0PEC1</accession>
<gene>
    <name evidence="2" type="ORF">PVK06_024509</name>
</gene>
<keyword evidence="3" id="KW-1185">Reference proteome</keyword>
<sequence length="410" mass="48880">MKNQSRRDDYRLYENPSSHSQREVSHFDSFLYSSFCNKSEKTSEKEFERKKETKEKECERKQKENKKKKNQIEKEKEKEKEIEIEIESEKECEKKKQIEIKIESESSKGTSEKEREFKNELEKETNEKDDNEQGQVRNVSTNPHVSCPCAVSHFQVSEESCDKFPLQYFLDVRRFHLIEKDLFCDGKPVDVVRLDRQTRNIILHDNGFSRKAFKLFDCGDYVNPFMPFVTSLNLCKSVLLNIKSFDYLILYMYNSFWIGLFDLMTKMQPLLHFGLCKQTRVFKPRICYFGLICRELKHPKFCANNLCLLDAWTMTKEMKFKDFDYNLKSFLDHFMWLYVKFKFPLEKVSQGSCDELRLQYLSKKRRFVMTGKCKTNPCFHDPSVKQGMDSEISNISLFNLIDEESLPKKI</sequence>
<evidence type="ECO:0000256" key="1">
    <source>
        <dbReference type="SAM" id="MobiDB-lite"/>
    </source>
</evidence>
<feature type="compositionally biased region" description="Basic and acidic residues" evidence="1">
    <location>
        <begin position="38"/>
        <end position="62"/>
    </location>
</feature>
<proteinExistence type="predicted"/>
<comment type="caution">
    <text evidence="2">The sequence shown here is derived from an EMBL/GenBank/DDBJ whole genome shotgun (WGS) entry which is preliminary data.</text>
</comment>
<feature type="compositionally biased region" description="Basic and acidic residues" evidence="1">
    <location>
        <begin position="1"/>
        <end position="12"/>
    </location>
</feature>
<protein>
    <submittedName>
        <fullName evidence="2">Uncharacterized protein</fullName>
    </submittedName>
</protein>
<dbReference type="Proteomes" id="UP001358586">
    <property type="component" value="Chromosome 7"/>
</dbReference>
<feature type="region of interest" description="Disordered" evidence="1">
    <location>
        <begin position="105"/>
        <end position="139"/>
    </location>
</feature>
<evidence type="ECO:0000313" key="3">
    <source>
        <dbReference type="Proteomes" id="UP001358586"/>
    </source>
</evidence>
<feature type="region of interest" description="Disordered" evidence="1">
    <location>
        <begin position="1"/>
        <end position="24"/>
    </location>
</feature>
<feature type="region of interest" description="Disordered" evidence="1">
    <location>
        <begin position="38"/>
        <end position="81"/>
    </location>
</feature>